<dbReference type="PANTHER" id="PTHR32089">
    <property type="entry name" value="METHYL-ACCEPTING CHEMOTAXIS PROTEIN MCPB"/>
    <property type="match status" value="1"/>
</dbReference>
<feature type="region of interest" description="Disordered" evidence="6">
    <location>
        <begin position="1"/>
        <end position="25"/>
    </location>
</feature>
<evidence type="ECO:0000256" key="1">
    <source>
        <dbReference type="ARBA" id="ARBA00022692"/>
    </source>
</evidence>
<dbReference type="InterPro" id="IPR004089">
    <property type="entry name" value="MCPsignal_dom"/>
</dbReference>
<dbReference type="SMART" id="SM00283">
    <property type="entry name" value="MA"/>
    <property type="match status" value="1"/>
</dbReference>
<comment type="similarity">
    <text evidence="4">Belongs to the methyl-accepting chemotaxis (MCP) protein family.</text>
</comment>
<keyword evidence="2" id="KW-1133">Transmembrane helix</keyword>
<dbReference type="InterPro" id="IPR003660">
    <property type="entry name" value="HAMP_dom"/>
</dbReference>
<comment type="caution">
    <text evidence="9">The sequence shown here is derived from an EMBL/GenBank/DDBJ whole genome shotgun (WGS) entry which is preliminary data.</text>
</comment>
<feature type="domain" description="HAMP" evidence="8">
    <location>
        <begin position="54"/>
        <end position="104"/>
    </location>
</feature>
<sequence length="442" mass="47825">MRRPGRHRQRRRARRARPDPRQSNGSYTRVRLFVTDIILLGLALAVAAALLLTRSVLASARRISGVLHAGDRTRRIGANPDTSEIGDLGRQLDQMFEAMQEQEDHLQRERSAKEAQLVRNTVRQQLAEQSTRRRAGEILEQTSEAVLTELRNVMAQADAVLDAADSIERQASSAHEVTRTVVGRASTVDTVVGAVNASLGRVDGIATLIAGIAGQTNLLALNATIEAARAGAAGRGFSVVAGEVKALASKTKDSTDEIATTVEALGADAAAMASVIADMSDGVVSVGGVTAELNDVSVRQRDVVHRLVQSVREAVGRVEALNQVTDRLERRRHSRAAVEGRTTIRVGERSHDVEMLDLSISGMRCSIVPEWHVSVGGRVELILELGDERIPARGRVVRIINGDYGEEAGIEFEQLDPAAQARIEGFLDHLLRLEPAQEMVAD</sequence>
<dbReference type="EMBL" id="BAAARV010000063">
    <property type="protein sequence ID" value="GAA2366162.1"/>
    <property type="molecule type" value="Genomic_DNA"/>
</dbReference>
<evidence type="ECO:0000256" key="3">
    <source>
        <dbReference type="ARBA" id="ARBA00023224"/>
    </source>
</evidence>
<evidence type="ECO:0000259" key="7">
    <source>
        <dbReference type="PROSITE" id="PS50111"/>
    </source>
</evidence>
<dbReference type="PROSITE" id="PS50885">
    <property type="entry name" value="HAMP"/>
    <property type="match status" value="1"/>
</dbReference>
<evidence type="ECO:0000259" key="8">
    <source>
        <dbReference type="PROSITE" id="PS50885"/>
    </source>
</evidence>
<name>A0ABP5U1F6_9ACTN</name>
<dbReference type="RefSeq" id="WP_344616389.1">
    <property type="nucleotide sequence ID" value="NZ_BAAARV010000063.1"/>
</dbReference>
<proteinExistence type="inferred from homology"/>
<dbReference type="Gene3D" id="2.40.10.220">
    <property type="entry name" value="predicted glycosyltransferase like domains"/>
    <property type="match status" value="1"/>
</dbReference>
<evidence type="ECO:0000256" key="2">
    <source>
        <dbReference type="ARBA" id="ARBA00022989"/>
    </source>
</evidence>
<evidence type="ECO:0000256" key="4">
    <source>
        <dbReference type="ARBA" id="ARBA00029447"/>
    </source>
</evidence>
<dbReference type="Gene3D" id="6.10.340.10">
    <property type="match status" value="1"/>
</dbReference>
<accession>A0ABP5U1F6</accession>
<dbReference type="Pfam" id="PF00015">
    <property type="entry name" value="MCPsignal"/>
    <property type="match status" value="1"/>
</dbReference>
<evidence type="ECO:0000313" key="9">
    <source>
        <dbReference type="EMBL" id="GAA2366162.1"/>
    </source>
</evidence>
<dbReference type="PANTHER" id="PTHR32089:SF112">
    <property type="entry name" value="LYSOZYME-LIKE PROTEIN-RELATED"/>
    <property type="match status" value="1"/>
</dbReference>
<feature type="domain" description="Methyl-accepting transducer" evidence="7">
    <location>
        <begin position="144"/>
        <end position="327"/>
    </location>
</feature>
<dbReference type="Gene3D" id="1.10.287.950">
    <property type="entry name" value="Methyl-accepting chemotaxis protein"/>
    <property type="match status" value="1"/>
</dbReference>
<feature type="compositionally biased region" description="Basic residues" evidence="6">
    <location>
        <begin position="1"/>
        <end position="15"/>
    </location>
</feature>
<dbReference type="InterPro" id="IPR009875">
    <property type="entry name" value="PilZ_domain"/>
</dbReference>
<dbReference type="SUPFAM" id="SSF141371">
    <property type="entry name" value="PilZ domain-like"/>
    <property type="match status" value="1"/>
</dbReference>
<dbReference type="Proteomes" id="UP001501444">
    <property type="component" value="Unassembled WGS sequence"/>
</dbReference>
<reference evidence="10" key="1">
    <citation type="journal article" date="2019" name="Int. J. Syst. Evol. Microbiol.">
        <title>The Global Catalogue of Microorganisms (GCM) 10K type strain sequencing project: providing services to taxonomists for standard genome sequencing and annotation.</title>
        <authorList>
            <consortium name="The Broad Institute Genomics Platform"/>
            <consortium name="The Broad Institute Genome Sequencing Center for Infectious Disease"/>
            <person name="Wu L."/>
            <person name="Ma J."/>
        </authorList>
    </citation>
    <scope>NUCLEOTIDE SEQUENCE [LARGE SCALE GENOMIC DNA]</scope>
    <source>
        <strain evidence="10">JCM 3272</strain>
    </source>
</reference>
<evidence type="ECO:0000313" key="10">
    <source>
        <dbReference type="Proteomes" id="UP001501444"/>
    </source>
</evidence>
<keyword evidence="10" id="KW-1185">Reference proteome</keyword>
<dbReference type="Pfam" id="PF07238">
    <property type="entry name" value="PilZ"/>
    <property type="match status" value="1"/>
</dbReference>
<keyword evidence="1" id="KW-0812">Transmembrane</keyword>
<evidence type="ECO:0008006" key="11">
    <source>
        <dbReference type="Google" id="ProtNLM"/>
    </source>
</evidence>
<dbReference type="SUPFAM" id="SSF58104">
    <property type="entry name" value="Methyl-accepting chemotaxis protein (MCP) signaling domain"/>
    <property type="match status" value="1"/>
</dbReference>
<keyword evidence="2" id="KW-0472">Membrane</keyword>
<evidence type="ECO:0000256" key="6">
    <source>
        <dbReference type="SAM" id="MobiDB-lite"/>
    </source>
</evidence>
<gene>
    <name evidence="9" type="ORF">GCM10010170_065010</name>
</gene>
<protein>
    <recommendedName>
        <fullName evidence="11">Methyl-accepting chemotaxis protein</fullName>
    </recommendedName>
</protein>
<evidence type="ECO:0000256" key="5">
    <source>
        <dbReference type="PROSITE-ProRule" id="PRU00284"/>
    </source>
</evidence>
<dbReference type="PROSITE" id="PS50111">
    <property type="entry name" value="CHEMOTAXIS_TRANSDUC_2"/>
    <property type="match status" value="1"/>
</dbReference>
<organism evidence="9 10">
    <name type="scientific">Dactylosporangium salmoneum</name>
    <dbReference type="NCBI Taxonomy" id="53361"/>
    <lineage>
        <taxon>Bacteria</taxon>
        <taxon>Bacillati</taxon>
        <taxon>Actinomycetota</taxon>
        <taxon>Actinomycetes</taxon>
        <taxon>Micromonosporales</taxon>
        <taxon>Micromonosporaceae</taxon>
        <taxon>Dactylosporangium</taxon>
    </lineage>
</organism>
<keyword evidence="3 5" id="KW-0807">Transducer</keyword>